<evidence type="ECO:0000313" key="4">
    <source>
        <dbReference type="Proteomes" id="UP000680206"/>
    </source>
</evidence>
<comment type="caution">
    <text evidence="3">The sequence shown here is derived from an EMBL/GenBank/DDBJ whole genome shotgun (WGS) entry which is preliminary data.</text>
</comment>
<reference evidence="3 4" key="1">
    <citation type="submission" date="2021-03" db="EMBL/GenBank/DDBJ databases">
        <title>Actinomadura violae sp. nov., isolated from lichen in Thailand.</title>
        <authorList>
            <person name="Kanchanasin P."/>
            <person name="Saeng-In P."/>
            <person name="Phongsopitanun W."/>
            <person name="Yuki M."/>
            <person name="Kudo T."/>
            <person name="Ohkuma M."/>
            <person name="Tanasupawat S."/>
        </authorList>
    </citation>
    <scope>NUCLEOTIDE SEQUENCE [LARGE SCALE GENOMIC DNA]</scope>
    <source>
        <strain evidence="3 4">LCR2-06</strain>
    </source>
</reference>
<evidence type="ECO:0000256" key="1">
    <source>
        <dbReference type="SAM" id="MobiDB-lite"/>
    </source>
</evidence>
<feature type="transmembrane region" description="Helical" evidence="2">
    <location>
        <begin position="101"/>
        <end position="117"/>
    </location>
</feature>
<sequence length="241" mass="24391">MVANTAPFTVPARPRPQRRRMLPRTALPRPRTFRRWERWIALGLAGGGVVMVPWMFVLARTLPSSTQVSHWSTAWIGLDALMAAGLLGTGVLLARRDPRHGLTAAATGALLTMDAWFDVLTSAPGAERALAVALAAGLELPLACACAVLAVRSLRPVTPAHALPADTDLGVPASTGLGPAADTRLDPAADTDHVLPADTGLGVPASTGLGLPAGAGLGVPAGAGLGVPAGAVDARSAAANA</sequence>
<keyword evidence="2" id="KW-1133">Transmembrane helix</keyword>
<proteinExistence type="predicted"/>
<gene>
    <name evidence="3" type="ORF">J4709_16770</name>
</gene>
<feature type="transmembrane region" description="Helical" evidence="2">
    <location>
        <begin position="74"/>
        <end position="94"/>
    </location>
</feature>
<feature type="region of interest" description="Disordered" evidence="1">
    <location>
        <begin position="1"/>
        <end position="24"/>
    </location>
</feature>
<evidence type="ECO:0000313" key="3">
    <source>
        <dbReference type="EMBL" id="MBO2459233.1"/>
    </source>
</evidence>
<keyword evidence="2" id="KW-0472">Membrane</keyword>
<organism evidence="3 4">
    <name type="scientific">Actinomadura violacea</name>
    <dbReference type="NCBI Taxonomy" id="2819934"/>
    <lineage>
        <taxon>Bacteria</taxon>
        <taxon>Bacillati</taxon>
        <taxon>Actinomycetota</taxon>
        <taxon>Actinomycetes</taxon>
        <taxon>Streptosporangiales</taxon>
        <taxon>Thermomonosporaceae</taxon>
        <taxon>Actinomadura</taxon>
    </lineage>
</organism>
<protein>
    <submittedName>
        <fullName evidence="3">Uncharacterized protein</fullName>
    </submittedName>
</protein>
<dbReference type="EMBL" id="JAGEPF010000010">
    <property type="protein sequence ID" value="MBO2459233.1"/>
    <property type="molecule type" value="Genomic_DNA"/>
</dbReference>
<feature type="transmembrane region" description="Helical" evidence="2">
    <location>
        <begin position="39"/>
        <end position="62"/>
    </location>
</feature>
<feature type="transmembrane region" description="Helical" evidence="2">
    <location>
        <begin position="129"/>
        <end position="151"/>
    </location>
</feature>
<keyword evidence="2" id="KW-0812">Transmembrane</keyword>
<evidence type="ECO:0000256" key="2">
    <source>
        <dbReference type="SAM" id="Phobius"/>
    </source>
</evidence>
<dbReference type="Proteomes" id="UP000680206">
    <property type="component" value="Unassembled WGS sequence"/>
</dbReference>
<accession>A0ABS3RSH1</accession>
<dbReference type="RefSeq" id="WP_208241722.1">
    <property type="nucleotide sequence ID" value="NZ_JAGEPF010000010.1"/>
</dbReference>
<name>A0ABS3RSH1_9ACTN</name>
<keyword evidence="4" id="KW-1185">Reference proteome</keyword>